<dbReference type="InterPro" id="IPR036388">
    <property type="entry name" value="WH-like_DNA-bd_sf"/>
</dbReference>
<dbReference type="Pfam" id="PF08100">
    <property type="entry name" value="Dimerisation"/>
    <property type="match status" value="1"/>
</dbReference>
<dbReference type="InterPro" id="IPR036390">
    <property type="entry name" value="WH_DNA-bd_sf"/>
</dbReference>
<sequence length="359" mass="40106">MDLPTCVQASELLPSHAHIWNHSFNFINSMSLKCAVQLSIPDIIHNHGKPMSLPDLVQALPINKAKAPCIYRLMRILIHSGFFTKQKNLENEEEEEDSYSLTPASRLLLKDNPFSVTPFLLATLDPILTTPFHFLSEWFQDDRKTSFEMAHGRTFWDYAGHEPMLNTLFNNSMASDARLVTSVMIKECAGVFEGLNSLLDAGGGTGTVAKAIVDAFPPMKCSVLELPHVVADLEGSDNLVFIAGDMFESIPCADAVLLKSILHDWNDEECLKILKRCKEAIPCKGKGGKVIIIDMVLDNQKGHPESTETQLCCDMMMMAMVTGRERNEKEWEKLFLDAGFSNYKIAPILGLRSIIEVYP</sequence>
<dbReference type="Gene3D" id="3.40.50.150">
    <property type="entry name" value="Vaccinia Virus protein VP39"/>
    <property type="match status" value="1"/>
</dbReference>
<dbReference type="Proteomes" id="UP001187471">
    <property type="component" value="Unassembled WGS sequence"/>
</dbReference>
<organism evidence="8 9">
    <name type="scientific">Escallonia rubra</name>
    <dbReference type="NCBI Taxonomy" id="112253"/>
    <lineage>
        <taxon>Eukaryota</taxon>
        <taxon>Viridiplantae</taxon>
        <taxon>Streptophyta</taxon>
        <taxon>Embryophyta</taxon>
        <taxon>Tracheophyta</taxon>
        <taxon>Spermatophyta</taxon>
        <taxon>Magnoliopsida</taxon>
        <taxon>eudicotyledons</taxon>
        <taxon>Gunneridae</taxon>
        <taxon>Pentapetalae</taxon>
        <taxon>asterids</taxon>
        <taxon>campanulids</taxon>
        <taxon>Escalloniales</taxon>
        <taxon>Escalloniaceae</taxon>
        <taxon>Escallonia</taxon>
    </lineage>
</organism>
<evidence type="ECO:0000313" key="8">
    <source>
        <dbReference type="EMBL" id="KAK2969383.1"/>
    </source>
</evidence>
<name>A0AA88QMC5_9ASTE</name>
<dbReference type="GO" id="GO:0046983">
    <property type="term" value="F:protein dimerization activity"/>
    <property type="evidence" value="ECO:0007669"/>
    <property type="project" value="InterPro"/>
</dbReference>
<keyword evidence="1" id="KW-0489">Methyltransferase</keyword>
<evidence type="ECO:0000256" key="1">
    <source>
        <dbReference type="ARBA" id="ARBA00022603"/>
    </source>
</evidence>
<dbReference type="Pfam" id="PF00891">
    <property type="entry name" value="Methyltransf_2"/>
    <property type="match status" value="1"/>
</dbReference>
<keyword evidence="3" id="KW-0949">S-adenosyl-L-methionine</keyword>
<feature type="domain" description="O-methyltransferase C-terminal" evidence="6">
    <location>
        <begin position="132"/>
        <end position="341"/>
    </location>
</feature>
<dbReference type="AlphaFoldDB" id="A0AA88QMC5"/>
<dbReference type="GO" id="GO:0032259">
    <property type="term" value="P:methylation"/>
    <property type="evidence" value="ECO:0007669"/>
    <property type="project" value="UniProtKB-KW"/>
</dbReference>
<evidence type="ECO:0000259" key="6">
    <source>
        <dbReference type="Pfam" id="PF00891"/>
    </source>
</evidence>
<dbReference type="SUPFAM" id="SSF53335">
    <property type="entry name" value="S-adenosyl-L-methionine-dependent methyltransferases"/>
    <property type="match status" value="1"/>
</dbReference>
<feature type="active site" description="Proton acceptor" evidence="5">
    <location>
        <position position="263"/>
    </location>
</feature>
<reference evidence="8" key="1">
    <citation type="submission" date="2022-12" db="EMBL/GenBank/DDBJ databases">
        <title>Draft genome assemblies for two species of Escallonia (Escalloniales).</title>
        <authorList>
            <person name="Chanderbali A."/>
            <person name="Dervinis C."/>
            <person name="Anghel I."/>
            <person name="Soltis D."/>
            <person name="Soltis P."/>
            <person name="Zapata F."/>
        </authorList>
    </citation>
    <scope>NUCLEOTIDE SEQUENCE</scope>
    <source>
        <strain evidence="8">UCBG92.1500</strain>
        <tissue evidence="8">Leaf</tissue>
    </source>
</reference>
<evidence type="ECO:0000256" key="5">
    <source>
        <dbReference type="PIRSR" id="PIRSR005739-1"/>
    </source>
</evidence>
<evidence type="ECO:0000256" key="3">
    <source>
        <dbReference type="ARBA" id="ARBA00022691"/>
    </source>
</evidence>
<feature type="domain" description="O-methyltransferase dimerisation" evidence="7">
    <location>
        <begin position="20"/>
        <end position="111"/>
    </location>
</feature>
<comment type="similarity">
    <text evidence="4">Belongs to the class I-like SAM-binding methyltransferase superfamily. Cation-independent O-methyltransferase family. COMT subfamily.</text>
</comment>
<dbReference type="InterPro" id="IPR016461">
    <property type="entry name" value="COMT-like"/>
</dbReference>
<dbReference type="CDD" id="cd02440">
    <property type="entry name" value="AdoMet_MTases"/>
    <property type="match status" value="1"/>
</dbReference>
<evidence type="ECO:0000256" key="2">
    <source>
        <dbReference type="ARBA" id="ARBA00022679"/>
    </source>
</evidence>
<comment type="caution">
    <text evidence="8">The sequence shown here is derived from an EMBL/GenBank/DDBJ whole genome shotgun (WGS) entry which is preliminary data.</text>
</comment>
<dbReference type="SUPFAM" id="SSF46785">
    <property type="entry name" value="Winged helix' DNA-binding domain"/>
    <property type="match status" value="1"/>
</dbReference>
<protein>
    <recommendedName>
        <fullName evidence="10">Trans-resveratrol di-O-methyltransferase-like</fullName>
    </recommendedName>
</protein>
<dbReference type="Gene3D" id="1.10.10.10">
    <property type="entry name" value="Winged helix-like DNA-binding domain superfamily/Winged helix DNA-binding domain"/>
    <property type="match status" value="1"/>
</dbReference>
<dbReference type="PANTHER" id="PTHR11746">
    <property type="entry name" value="O-METHYLTRANSFERASE"/>
    <property type="match status" value="1"/>
</dbReference>
<dbReference type="FunFam" id="1.10.10.10:FF:000213">
    <property type="entry name" value="Coniferyl alcohol 9-O-methyltransferase"/>
    <property type="match status" value="1"/>
</dbReference>
<keyword evidence="2" id="KW-0808">Transferase</keyword>
<evidence type="ECO:0000256" key="4">
    <source>
        <dbReference type="ARBA" id="ARBA00034481"/>
    </source>
</evidence>
<evidence type="ECO:0008006" key="10">
    <source>
        <dbReference type="Google" id="ProtNLM"/>
    </source>
</evidence>
<evidence type="ECO:0000313" key="9">
    <source>
        <dbReference type="Proteomes" id="UP001187471"/>
    </source>
</evidence>
<dbReference type="PIRSF" id="PIRSF005739">
    <property type="entry name" value="O-mtase"/>
    <property type="match status" value="1"/>
</dbReference>
<dbReference type="InterPro" id="IPR029063">
    <property type="entry name" value="SAM-dependent_MTases_sf"/>
</dbReference>
<dbReference type="GO" id="GO:0008171">
    <property type="term" value="F:O-methyltransferase activity"/>
    <property type="evidence" value="ECO:0007669"/>
    <property type="project" value="InterPro"/>
</dbReference>
<dbReference type="InterPro" id="IPR001077">
    <property type="entry name" value="COMT_C"/>
</dbReference>
<dbReference type="GO" id="GO:0008757">
    <property type="term" value="F:S-adenosylmethionine-dependent methyltransferase activity"/>
    <property type="evidence" value="ECO:0007669"/>
    <property type="project" value="UniProtKB-ARBA"/>
</dbReference>
<proteinExistence type="inferred from homology"/>
<dbReference type="InterPro" id="IPR012967">
    <property type="entry name" value="COMT_dimerisation"/>
</dbReference>
<dbReference type="PROSITE" id="PS51683">
    <property type="entry name" value="SAM_OMT_II"/>
    <property type="match status" value="1"/>
</dbReference>
<gene>
    <name evidence="8" type="ORF">RJ640_028772</name>
</gene>
<dbReference type="FunFam" id="3.40.50.150:FF:000057">
    <property type="entry name" value="O-methyltransferase ZRP4"/>
    <property type="match status" value="1"/>
</dbReference>
<evidence type="ECO:0000259" key="7">
    <source>
        <dbReference type="Pfam" id="PF08100"/>
    </source>
</evidence>
<accession>A0AA88QMC5</accession>
<dbReference type="EMBL" id="JAVXUO010002821">
    <property type="protein sequence ID" value="KAK2969383.1"/>
    <property type="molecule type" value="Genomic_DNA"/>
</dbReference>
<keyword evidence="9" id="KW-1185">Reference proteome</keyword>